<comment type="similarity">
    <text evidence="2">Belongs to the serine/threonine dehydratase family.</text>
</comment>
<evidence type="ECO:0000256" key="4">
    <source>
        <dbReference type="ARBA" id="ARBA00022898"/>
    </source>
</evidence>
<dbReference type="RefSeq" id="WP_194707489.1">
    <property type="nucleotide sequence ID" value="NZ_JADKPN010000008.1"/>
</dbReference>
<keyword evidence="8" id="KW-1185">Reference proteome</keyword>
<dbReference type="Pfam" id="PF00291">
    <property type="entry name" value="PALP"/>
    <property type="match status" value="1"/>
</dbReference>
<dbReference type="Gene3D" id="3.40.50.1100">
    <property type="match status" value="2"/>
</dbReference>
<dbReference type="PANTHER" id="PTHR48078">
    <property type="entry name" value="THREONINE DEHYDRATASE, MITOCHONDRIAL-RELATED"/>
    <property type="match status" value="1"/>
</dbReference>
<dbReference type="GO" id="GO:0003941">
    <property type="term" value="F:L-serine ammonia-lyase activity"/>
    <property type="evidence" value="ECO:0007669"/>
    <property type="project" value="TreeGrafter"/>
</dbReference>
<evidence type="ECO:0000256" key="1">
    <source>
        <dbReference type="ARBA" id="ARBA00001933"/>
    </source>
</evidence>
<dbReference type="InterPro" id="IPR005789">
    <property type="entry name" value="Thr_deHydtase_catblc"/>
</dbReference>
<dbReference type="SUPFAM" id="SSF53686">
    <property type="entry name" value="Tryptophan synthase beta subunit-like PLP-dependent enzymes"/>
    <property type="match status" value="1"/>
</dbReference>
<feature type="domain" description="ACT" evidence="6">
    <location>
        <begin position="332"/>
        <end position="405"/>
    </location>
</feature>
<dbReference type="InterPro" id="IPR044561">
    <property type="entry name" value="ACT_ThrD-II-like"/>
</dbReference>
<evidence type="ECO:0000259" key="6">
    <source>
        <dbReference type="PROSITE" id="PS51671"/>
    </source>
</evidence>
<keyword evidence="4" id="KW-0663">Pyridoxal phosphate</keyword>
<evidence type="ECO:0000313" key="8">
    <source>
        <dbReference type="Proteomes" id="UP000640489"/>
    </source>
</evidence>
<comment type="caution">
    <text evidence="7">The sequence shown here is derived from an EMBL/GenBank/DDBJ whole genome shotgun (WGS) entry which is preliminary data.</text>
</comment>
<dbReference type="EMBL" id="JADKPN010000008">
    <property type="protein sequence ID" value="MBF4764317.1"/>
    <property type="molecule type" value="Genomic_DNA"/>
</dbReference>
<accession>A0A930VGT7</accession>
<gene>
    <name evidence="7" type="ORF">ISU07_14380</name>
</gene>
<dbReference type="GO" id="GO:0009097">
    <property type="term" value="P:isoleucine biosynthetic process"/>
    <property type="evidence" value="ECO:0007669"/>
    <property type="project" value="TreeGrafter"/>
</dbReference>
<sequence>MIDPTADVTLADIEAAREVLETVTVRTPMERSRWLSTDAGGDVYLKLENLQRTGSFKTRGAYYRISRLTEAERANGVVAASAGNHAQGVALSASLLGIKSTVFMPEGAPIPKIRATQGYGADVVFHGQYLDQALVAAREFADRTGAVLIHPFDHVDIVAGQGTCGLEILEQVPDVKTVVVPTGGGGLLAGIAIAVKSKRPDVRLVGVQAAGAAAYPPSLAGGHPVQLEQMRTIADGIAVGRPGDIPFHAVQEYVDDMLTVSEEQLSRAVLAVAERAKQVVEPAGAAGVAAFLDDATRFATPAVVVLSGGNIDPLLLGKVIRQGMAAAGRYLSMRVHIPDVPGGLATLLAELAGVAANVIEVTHERNSPELHLDEVEVLVQLETRGPEHSERVIGRLREQGYEVFV</sequence>
<dbReference type="InterPro" id="IPR050147">
    <property type="entry name" value="Ser/Thr_Dehydratase"/>
</dbReference>
<organism evidence="7 8">
    <name type="scientific">Nocardioides islandensis</name>
    <dbReference type="NCBI Taxonomy" id="433663"/>
    <lineage>
        <taxon>Bacteria</taxon>
        <taxon>Bacillati</taxon>
        <taxon>Actinomycetota</taxon>
        <taxon>Actinomycetes</taxon>
        <taxon>Propionibacteriales</taxon>
        <taxon>Nocardioidaceae</taxon>
        <taxon>Nocardioides</taxon>
    </lineage>
</organism>
<dbReference type="InterPro" id="IPR036052">
    <property type="entry name" value="TrpB-like_PALP_sf"/>
</dbReference>
<dbReference type="CDD" id="cd04886">
    <property type="entry name" value="ACT_ThrD-II-like"/>
    <property type="match status" value="1"/>
</dbReference>
<proteinExistence type="inferred from homology"/>
<dbReference type="GO" id="GO:0006565">
    <property type="term" value="P:L-serine catabolic process"/>
    <property type="evidence" value="ECO:0007669"/>
    <property type="project" value="TreeGrafter"/>
</dbReference>
<evidence type="ECO:0000256" key="5">
    <source>
        <dbReference type="ARBA" id="ARBA00023239"/>
    </source>
</evidence>
<keyword evidence="5 7" id="KW-0456">Lyase</keyword>
<name>A0A930VGT7_9ACTN</name>
<dbReference type="GO" id="GO:0006567">
    <property type="term" value="P:L-threonine catabolic process"/>
    <property type="evidence" value="ECO:0007669"/>
    <property type="project" value="InterPro"/>
</dbReference>
<dbReference type="InterPro" id="IPR002912">
    <property type="entry name" value="ACT_dom"/>
</dbReference>
<evidence type="ECO:0000256" key="3">
    <source>
        <dbReference type="ARBA" id="ARBA00012096"/>
    </source>
</evidence>
<dbReference type="EC" id="4.3.1.19" evidence="3"/>
<reference evidence="7" key="1">
    <citation type="submission" date="2020-11" db="EMBL/GenBank/DDBJ databases">
        <title>Nocardioides sp. nov., isolated from Soil of Cynanchum wilfordii Hemsley rhizosphere.</title>
        <authorList>
            <person name="Lee J.-S."/>
            <person name="Suh M.K."/>
            <person name="Kim J.-S."/>
        </authorList>
    </citation>
    <scope>NUCLEOTIDE SEQUENCE</scope>
    <source>
        <strain evidence="7">KCTC 19275</strain>
    </source>
</reference>
<dbReference type="InterPro" id="IPR001926">
    <property type="entry name" value="TrpB-like_PALP"/>
</dbReference>
<evidence type="ECO:0000256" key="2">
    <source>
        <dbReference type="ARBA" id="ARBA00010869"/>
    </source>
</evidence>
<comment type="cofactor">
    <cofactor evidence="1">
        <name>pyridoxal 5'-phosphate</name>
        <dbReference type="ChEBI" id="CHEBI:597326"/>
    </cofactor>
</comment>
<dbReference type="AlphaFoldDB" id="A0A930VGT7"/>
<dbReference type="NCBIfam" id="TIGR01127">
    <property type="entry name" value="ilvA_1Cterm"/>
    <property type="match status" value="1"/>
</dbReference>
<dbReference type="Proteomes" id="UP000640489">
    <property type="component" value="Unassembled WGS sequence"/>
</dbReference>
<evidence type="ECO:0000313" key="7">
    <source>
        <dbReference type="EMBL" id="MBF4764317.1"/>
    </source>
</evidence>
<protein>
    <recommendedName>
        <fullName evidence="3">threonine ammonia-lyase</fullName>
        <ecNumber evidence="3">4.3.1.19</ecNumber>
    </recommendedName>
</protein>
<dbReference type="PROSITE" id="PS51671">
    <property type="entry name" value="ACT"/>
    <property type="match status" value="1"/>
</dbReference>
<dbReference type="PANTHER" id="PTHR48078:SF6">
    <property type="entry name" value="L-THREONINE DEHYDRATASE CATABOLIC TDCB"/>
    <property type="match status" value="1"/>
</dbReference>
<dbReference type="GO" id="GO:0004794">
    <property type="term" value="F:threonine deaminase activity"/>
    <property type="evidence" value="ECO:0007669"/>
    <property type="project" value="UniProtKB-EC"/>
</dbReference>
<dbReference type="CDD" id="cd01562">
    <property type="entry name" value="Thr-dehyd"/>
    <property type="match status" value="1"/>
</dbReference>
<dbReference type="FunFam" id="3.40.50.1100:FF:000007">
    <property type="entry name" value="L-threonine dehydratase catabolic TdcB"/>
    <property type="match status" value="1"/>
</dbReference>